<dbReference type="Pfam" id="PF00932">
    <property type="entry name" value="LTD"/>
    <property type="match status" value="1"/>
</dbReference>
<proteinExistence type="predicted"/>
<protein>
    <submittedName>
        <fullName evidence="4">Cell wall-binding repeat-containing protein</fullName>
    </submittedName>
</protein>
<feature type="signal peptide" evidence="2">
    <location>
        <begin position="1"/>
        <end position="32"/>
    </location>
</feature>
<reference evidence="4 5" key="1">
    <citation type="submission" date="2022-04" db="EMBL/GenBank/DDBJ databases">
        <title>Halobacillus sp. isolated from saltern.</title>
        <authorList>
            <person name="Won M."/>
            <person name="Lee C.-M."/>
            <person name="Woen H.-Y."/>
            <person name="Kwon S.-W."/>
        </authorList>
    </citation>
    <scope>NUCLEOTIDE SEQUENCE [LARGE SCALE GENOMIC DNA]</scope>
    <source>
        <strain evidence="4 5">SSBR10-3</strain>
    </source>
</reference>
<dbReference type="CDD" id="cd04486">
    <property type="entry name" value="YhcR_OBF_like"/>
    <property type="match status" value="2"/>
</dbReference>
<gene>
    <name evidence="4" type="ORF">MUN89_07120</name>
</gene>
<feature type="domain" description="LTD" evidence="3">
    <location>
        <begin position="29"/>
        <end position="147"/>
    </location>
</feature>
<dbReference type="Pfam" id="PF13290">
    <property type="entry name" value="CHB_HEX_C_1"/>
    <property type="match status" value="1"/>
</dbReference>
<organism evidence="4 5">
    <name type="scientific">Halobacillus salinarum</name>
    <dbReference type="NCBI Taxonomy" id="2932257"/>
    <lineage>
        <taxon>Bacteria</taxon>
        <taxon>Bacillati</taxon>
        <taxon>Bacillota</taxon>
        <taxon>Bacilli</taxon>
        <taxon>Bacillales</taxon>
        <taxon>Bacillaceae</taxon>
        <taxon>Halobacillus</taxon>
    </lineage>
</organism>
<feature type="region of interest" description="Disordered" evidence="1">
    <location>
        <begin position="289"/>
        <end position="311"/>
    </location>
</feature>
<dbReference type="PANTHER" id="PTHR42834:SF1">
    <property type="entry name" value="ENDONUCLEASE_EXONUCLEASE_PHOSPHATASE FAMILY PROTEIN (AFU_ORTHOLOGUE AFUA_3G09210)"/>
    <property type="match status" value="1"/>
</dbReference>
<dbReference type="InterPro" id="IPR036691">
    <property type="entry name" value="Endo/exonu/phosph_ase_sf"/>
</dbReference>
<dbReference type="InterPro" id="IPR007253">
    <property type="entry name" value="Cell_wall-bd_2"/>
</dbReference>
<evidence type="ECO:0000256" key="2">
    <source>
        <dbReference type="SAM" id="SignalP"/>
    </source>
</evidence>
<dbReference type="PROSITE" id="PS51841">
    <property type="entry name" value="LTD"/>
    <property type="match status" value="1"/>
</dbReference>
<dbReference type="Gene3D" id="3.60.10.10">
    <property type="entry name" value="Endonuclease/exonuclease/phosphatase"/>
    <property type="match status" value="1"/>
</dbReference>
<evidence type="ECO:0000259" key="3">
    <source>
        <dbReference type="PROSITE" id="PS51841"/>
    </source>
</evidence>
<evidence type="ECO:0000256" key="1">
    <source>
        <dbReference type="SAM" id="MobiDB-lite"/>
    </source>
</evidence>
<dbReference type="SUPFAM" id="SSF56219">
    <property type="entry name" value="DNase I-like"/>
    <property type="match status" value="1"/>
</dbReference>
<keyword evidence="2" id="KW-0732">Signal</keyword>
<sequence length="1319" mass="142321">MKKKSFARGMNTALIGSLVFSLISGPVYTVKAADNTEKPDTLLISEYIEGSSYNKALELYNGTGSDIDLSTISVELHSGGAEAANTTYTLSGTLADGDVFVLSHSSANAQIQAETDVNDSEVINFNGNDTIVIKQNGKVIDSLGQIGSADDFAKDVTLTRKTGAITGDTDLNDTVDLTASYTEQAKDTVSFLGKYPDETTTPGPVEEKSIAEARDSTGEVKVTGVITAAFEVGGSTNYYIQDDTAGLIVRTSDVEAETGDEITAQGQVSSYYGMQQIQTSEDKVSIKTEDKGVPSPQNIKAANLSDENGEDTEGEFVALSDVEITKKNEDGSYTGTDTTGDFLIELDDSLQLEVGKTYELMEGVVNYTYDHYRLMPRNQSDIVEKVFSVTANPGQGNIVKGGEVTLNTAEAGASIHYTMDGSTPDKNSQEFTEAITIDEDTTIKAVAVKPEGETSEVSTFSYHVLKPADNLDIHDIQGASHESPYKNKNVSNVDGIVTKTNSKGFYMQDEEPDNDSATSEGIYVYAPDSDAKVKDRVKVNGEVQEYREEGYEDAADLLTTEISASNVEVTASNQTLPDPMVIGKDRTPPTEVVENDKMTSFDPGEDGLDFYESMEGMLIEMDDAHVVAPPKYDEIAVYVNKSENQPMTDAGGLLISEEDYNPERIMIDVDGFDVNVKTGDQFEGAITGVVSYDYSNFKIRPTGTFPEVVDGGTERETTQITPSEEKLNIASYNIENFSAETSMEKVNKLAESINNNLKTPDIIGLIEVQDNNGPTDDGTVDASKSYEKLIDAIKADGGPEYKYTDIAPKDKTDGGQPGGNIRVGFIYNPARVTMPDKPKGDAVTAVDVNETGLTFNPGRIDPTNDAFYDSRKPLAAEFEFQGEKVIVVANHLNSKGGDDALFGASHPVELGSEVQRMKQAEVVNSFVDKVESKVDHANVVVLGDLNDFEFSKPVKTLADGALTDMVNKLPQEERYSYVYQGNSQVLDHILVSNNLTDRTAIDSVNINSDFSEEDGRASDHDPMLAQLDLSTQVDRVSGTDRFKSAIEMSKKGWDKSDTIVISRGDSFPDALAGTPLAYKLDAPILLTKTSRLLPEVKQEIKRLGAKHAVILGGEGAIDSYVRYQLEGIGLSVERVSGTNRFKTASSIAARLDGQPKKAVIADGDNYPDALAAASYAAEKGYPILLTQGEKLPNATKRALSNIEETIVVGGPGAVSNEVMAELPSPTRYSGTNRYETAAEIAKLLVGQSKDAYVATGENFADALTGSVLAAKNGAPMLLVQPEEIPESMKQVIENMGYRDYHILGGPNAVSEDVKDKLDH</sequence>
<name>A0ABY4ENC3_9BACI</name>
<keyword evidence="5" id="KW-1185">Reference proteome</keyword>
<dbReference type="CDD" id="cd10283">
    <property type="entry name" value="MnuA_DNase1-like"/>
    <property type="match status" value="1"/>
</dbReference>
<evidence type="ECO:0000313" key="5">
    <source>
        <dbReference type="Proteomes" id="UP000831787"/>
    </source>
</evidence>
<evidence type="ECO:0000313" key="4">
    <source>
        <dbReference type="EMBL" id="UOQ45694.1"/>
    </source>
</evidence>
<dbReference type="Pfam" id="PF04122">
    <property type="entry name" value="CW_binding_2"/>
    <property type="match status" value="3"/>
</dbReference>
<dbReference type="Gene3D" id="3.40.50.12090">
    <property type="match status" value="2"/>
</dbReference>
<feature type="chain" id="PRO_5046446656" evidence="2">
    <location>
        <begin position="33"/>
        <end position="1319"/>
    </location>
</feature>
<dbReference type="EMBL" id="CP095073">
    <property type="protein sequence ID" value="UOQ45694.1"/>
    <property type="molecule type" value="Genomic_DNA"/>
</dbReference>
<dbReference type="InterPro" id="IPR059177">
    <property type="entry name" value="GH29D-like_dom"/>
</dbReference>
<dbReference type="Pfam" id="PF19580">
    <property type="entry name" value="Exo_endo_phos_3"/>
    <property type="match status" value="1"/>
</dbReference>
<dbReference type="RefSeq" id="WP_244712517.1">
    <property type="nucleotide sequence ID" value="NZ_CP095073.1"/>
</dbReference>
<dbReference type="InterPro" id="IPR001322">
    <property type="entry name" value="Lamin_tail_dom"/>
</dbReference>
<accession>A0ABY4ENC3</accession>
<dbReference type="PANTHER" id="PTHR42834">
    <property type="entry name" value="ENDONUCLEASE/EXONUCLEASE/PHOSPHATASE FAMILY PROTEIN (AFU_ORTHOLOGUE AFUA_3G09210)"/>
    <property type="match status" value="1"/>
</dbReference>
<dbReference type="Proteomes" id="UP000831787">
    <property type="component" value="Chromosome"/>
</dbReference>
<dbReference type="InterPro" id="IPR005135">
    <property type="entry name" value="Endo/exonuclease/phosphatase"/>
</dbReference>